<proteinExistence type="predicted"/>
<dbReference type="GO" id="GO:0005737">
    <property type="term" value="C:cytoplasm"/>
    <property type="evidence" value="ECO:0007669"/>
    <property type="project" value="TreeGrafter"/>
</dbReference>
<gene>
    <name evidence="3" type="ORF">BDZ90DRAFT_233673</name>
</gene>
<dbReference type="AlphaFoldDB" id="A0A316UMP8"/>
<dbReference type="GO" id="GO:0006886">
    <property type="term" value="P:intracellular protein transport"/>
    <property type="evidence" value="ECO:0007669"/>
    <property type="project" value="TreeGrafter"/>
</dbReference>
<feature type="compositionally biased region" description="Low complexity" evidence="1">
    <location>
        <begin position="31"/>
        <end position="56"/>
    </location>
</feature>
<sequence>MANSGEPTIPPETSQTAASSPAWPTPRVFLPPTASTSAQPAVASSSTSSTPSSSASRIVPPVSTEDPKPTAEEIKAAYASTLERNQRAGIGPDAPLMTKAMREKHEAKFDKGKTKKTYQEVRVRFRLPDRTQLEYTLPSASTQVLDLYPMLRSTAFSDSVPPFVLYTTPPRQDLAERDARLKGKKIGDMGWGGAAVVSVRWVEEGATSAEAKKLNRSDTTQPLREGLREKAERMEPPKMGLGDESGAATPAAPSSSSAVRTLGGGSGSGGQGEEKKIPKWFKGFKK</sequence>
<dbReference type="GeneID" id="37028542"/>
<keyword evidence="4" id="KW-1185">Reference proteome</keyword>
<dbReference type="Proteomes" id="UP000245884">
    <property type="component" value="Unassembled WGS sequence"/>
</dbReference>
<accession>A0A316UMP8</accession>
<dbReference type="GO" id="GO:0012506">
    <property type="term" value="C:vesicle membrane"/>
    <property type="evidence" value="ECO:0007669"/>
    <property type="project" value="TreeGrafter"/>
</dbReference>
<dbReference type="OrthoDB" id="440781at2759"/>
<feature type="region of interest" description="Disordered" evidence="1">
    <location>
        <begin position="1"/>
        <end position="115"/>
    </location>
</feature>
<dbReference type="InterPro" id="IPR029071">
    <property type="entry name" value="Ubiquitin-like_domsf"/>
</dbReference>
<dbReference type="InterPro" id="IPR001012">
    <property type="entry name" value="UBX_dom"/>
</dbReference>
<dbReference type="RefSeq" id="XP_025360700.1">
    <property type="nucleotide sequence ID" value="XM_025506719.1"/>
</dbReference>
<evidence type="ECO:0000259" key="2">
    <source>
        <dbReference type="PROSITE" id="PS50033"/>
    </source>
</evidence>
<feature type="region of interest" description="Disordered" evidence="1">
    <location>
        <begin position="207"/>
        <end position="286"/>
    </location>
</feature>
<dbReference type="GO" id="GO:0005634">
    <property type="term" value="C:nucleus"/>
    <property type="evidence" value="ECO:0007669"/>
    <property type="project" value="TreeGrafter"/>
</dbReference>
<dbReference type="PANTHER" id="PTHR46467">
    <property type="entry name" value="TETHER CONTAINING UBX DOMAIN FOR GLUT4"/>
    <property type="match status" value="1"/>
</dbReference>
<feature type="compositionally biased region" description="Basic and acidic residues" evidence="1">
    <location>
        <begin position="225"/>
        <end position="236"/>
    </location>
</feature>
<feature type="compositionally biased region" description="Polar residues" evidence="1">
    <location>
        <begin position="1"/>
        <end position="19"/>
    </location>
</feature>
<dbReference type="Gene3D" id="3.10.20.90">
    <property type="entry name" value="Phosphatidylinositol 3-kinase Catalytic Subunit, Chain A, domain 1"/>
    <property type="match status" value="1"/>
</dbReference>
<evidence type="ECO:0000256" key="1">
    <source>
        <dbReference type="SAM" id="MobiDB-lite"/>
    </source>
</evidence>
<dbReference type="Pfam" id="PF00789">
    <property type="entry name" value="UBX"/>
    <property type="match status" value="1"/>
</dbReference>
<dbReference type="SUPFAM" id="SSF54236">
    <property type="entry name" value="Ubiquitin-like"/>
    <property type="match status" value="1"/>
</dbReference>
<evidence type="ECO:0000313" key="3">
    <source>
        <dbReference type="EMBL" id="PWN26088.1"/>
    </source>
</evidence>
<dbReference type="PANTHER" id="PTHR46467:SF1">
    <property type="entry name" value="TETHER CONTAINING UBX DOMAIN FOR GLUT4"/>
    <property type="match status" value="1"/>
</dbReference>
<dbReference type="STRING" id="1569628.A0A316UMP8"/>
<name>A0A316UMP8_9BASI</name>
<organism evidence="3 4">
    <name type="scientific">Jaminaea rosea</name>
    <dbReference type="NCBI Taxonomy" id="1569628"/>
    <lineage>
        <taxon>Eukaryota</taxon>
        <taxon>Fungi</taxon>
        <taxon>Dikarya</taxon>
        <taxon>Basidiomycota</taxon>
        <taxon>Ustilaginomycotina</taxon>
        <taxon>Exobasidiomycetes</taxon>
        <taxon>Microstromatales</taxon>
        <taxon>Microstromatales incertae sedis</taxon>
        <taxon>Jaminaea</taxon>
    </lineage>
</organism>
<dbReference type="EMBL" id="KZ819673">
    <property type="protein sequence ID" value="PWN26088.1"/>
    <property type="molecule type" value="Genomic_DNA"/>
</dbReference>
<feature type="compositionally biased region" description="Basic and acidic residues" evidence="1">
    <location>
        <begin position="65"/>
        <end position="75"/>
    </location>
</feature>
<feature type="compositionally biased region" description="Low complexity" evidence="1">
    <location>
        <begin position="245"/>
        <end position="258"/>
    </location>
</feature>
<reference evidence="3 4" key="1">
    <citation type="journal article" date="2018" name="Mol. Biol. Evol.">
        <title>Broad Genomic Sampling Reveals a Smut Pathogenic Ancestry of the Fungal Clade Ustilaginomycotina.</title>
        <authorList>
            <person name="Kijpornyongpan T."/>
            <person name="Mondo S.J."/>
            <person name="Barry K."/>
            <person name="Sandor L."/>
            <person name="Lee J."/>
            <person name="Lipzen A."/>
            <person name="Pangilinan J."/>
            <person name="LaButti K."/>
            <person name="Hainaut M."/>
            <person name="Henrissat B."/>
            <person name="Grigoriev I.V."/>
            <person name="Spatafora J.W."/>
            <person name="Aime M.C."/>
        </authorList>
    </citation>
    <scope>NUCLEOTIDE SEQUENCE [LARGE SCALE GENOMIC DNA]</scope>
    <source>
        <strain evidence="3 4">MCA 5214</strain>
    </source>
</reference>
<feature type="compositionally biased region" description="Basic and acidic residues" evidence="1">
    <location>
        <begin position="100"/>
        <end position="115"/>
    </location>
</feature>
<feature type="compositionally biased region" description="Gly residues" evidence="1">
    <location>
        <begin position="262"/>
        <end position="271"/>
    </location>
</feature>
<protein>
    <recommendedName>
        <fullName evidence="2">UBX domain-containing protein</fullName>
    </recommendedName>
</protein>
<evidence type="ECO:0000313" key="4">
    <source>
        <dbReference type="Proteomes" id="UP000245884"/>
    </source>
</evidence>
<dbReference type="PROSITE" id="PS50033">
    <property type="entry name" value="UBX"/>
    <property type="match status" value="1"/>
</dbReference>
<feature type="domain" description="UBX" evidence="2">
    <location>
        <begin position="116"/>
        <end position="178"/>
    </location>
</feature>